<reference evidence="1 2" key="1">
    <citation type="journal article" date="2023" name="Science">
        <title>Complex scaffold remodeling in plant triterpene biosynthesis.</title>
        <authorList>
            <person name="De La Pena R."/>
            <person name="Hodgson H."/>
            <person name="Liu J.C."/>
            <person name="Stephenson M.J."/>
            <person name="Martin A.C."/>
            <person name="Owen C."/>
            <person name="Harkess A."/>
            <person name="Leebens-Mack J."/>
            <person name="Jimenez L.E."/>
            <person name="Osbourn A."/>
            <person name="Sattely E.S."/>
        </authorList>
    </citation>
    <scope>NUCLEOTIDE SEQUENCE [LARGE SCALE GENOMIC DNA]</scope>
    <source>
        <strain evidence="2">cv. JPN11</strain>
        <tissue evidence="1">Leaf</tissue>
    </source>
</reference>
<protein>
    <submittedName>
        <fullName evidence="1">Translin family protein</fullName>
    </submittedName>
</protein>
<evidence type="ECO:0000313" key="2">
    <source>
        <dbReference type="Proteomes" id="UP001164539"/>
    </source>
</evidence>
<gene>
    <name evidence="1" type="ORF">OWV82_021759</name>
</gene>
<proteinExistence type="predicted"/>
<comment type="caution">
    <text evidence="1">The sequence shown here is derived from an EMBL/GenBank/DDBJ whole genome shotgun (WGS) entry which is preliminary data.</text>
</comment>
<evidence type="ECO:0000313" key="1">
    <source>
        <dbReference type="EMBL" id="KAJ4704916.1"/>
    </source>
</evidence>
<organism evidence="1 2">
    <name type="scientific">Melia azedarach</name>
    <name type="common">Chinaberry tree</name>
    <dbReference type="NCBI Taxonomy" id="155640"/>
    <lineage>
        <taxon>Eukaryota</taxon>
        <taxon>Viridiplantae</taxon>
        <taxon>Streptophyta</taxon>
        <taxon>Embryophyta</taxon>
        <taxon>Tracheophyta</taxon>
        <taxon>Spermatophyta</taxon>
        <taxon>Magnoliopsida</taxon>
        <taxon>eudicotyledons</taxon>
        <taxon>Gunneridae</taxon>
        <taxon>Pentapetalae</taxon>
        <taxon>rosids</taxon>
        <taxon>malvids</taxon>
        <taxon>Sapindales</taxon>
        <taxon>Meliaceae</taxon>
        <taxon>Melia</taxon>
    </lineage>
</organism>
<accession>A0ACC1X0A8</accession>
<name>A0ACC1X0A8_MELAZ</name>
<dbReference type="Proteomes" id="UP001164539">
    <property type="component" value="Chromosome 12"/>
</dbReference>
<keyword evidence="2" id="KW-1185">Reference proteome</keyword>
<sequence>MKTAFRNTVALITLSRSINPHSHFRSLLPHFSVAAVSSSPPLLFSLAKPETFRFRRVFSSQRHSSMTGGEAYAPMSMEKQFEDFRIQLEEAGNLRERIRAVVMEIESTTRLMYASFLLVHQSRPLSEVLEKHKTQVDTLKELYRRLAEILCACPGDYYRYHNDWRSETQTVVSLLAFMHWLETGSLLMHTEAQEKLGLNEEFALDIEDYLIGLCFLSNEMPRYVVNQVLAGNYDCPRKALKFLTDLHAAFRMLNLRNDFLRKKFDSLKYDLKRVEEVYYDMKIRHLADEDSTGDNGNQGQS</sequence>
<dbReference type="EMBL" id="CM051405">
    <property type="protein sequence ID" value="KAJ4704916.1"/>
    <property type="molecule type" value="Genomic_DNA"/>
</dbReference>